<feature type="compositionally biased region" description="Basic and acidic residues" evidence="2">
    <location>
        <begin position="481"/>
        <end position="500"/>
    </location>
</feature>
<evidence type="ECO:0000313" key="6">
    <source>
        <dbReference type="Proteomes" id="UP001595751"/>
    </source>
</evidence>
<proteinExistence type="inferred from homology"/>
<dbReference type="CDD" id="cd06583">
    <property type="entry name" value="PGRP"/>
    <property type="match status" value="1"/>
</dbReference>
<dbReference type="SUPFAM" id="SSF55846">
    <property type="entry name" value="N-acetylmuramoyl-L-alanine amidase-like"/>
    <property type="match status" value="1"/>
</dbReference>
<evidence type="ECO:0000259" key="3">
    <source>
        <dbReference type="SMART" id="SM00644"/>
    </source>
</evidence>
<organism evidence="5 6">
    <name type="scientific">Corynebacterium hansenii</name>
    <dbReference type="NCBI Taxonomy" id="394964"/>
    <lineage>
        <taxon>Bacteria</taxon>
        <taxon>Bacillati</taxon>
        <taxon>Actinomycetota</taxon>
        <taxon>Actinomycetes</taxon>
        <taxon>Mycobacteriales</taxon>
        <taxon>Corynebacteriaceae</taxon>
        <taxon>Corynebacterium</taxon>
    </lineage>
</organism>
<dbReference type="InterPro" id="IPR015510">
    <property type="entry name" value="PGRP"/>
</dbReference>
<dbReference type="EC" id="3.5.1.28" evidence="5"/>
<dbReference type="SMART" id="SM00701">
    <property type="entry name" value="PGRP"/>
    <property type="match status" value="1"/>
</dbReference>
<dbReference type="InterPro" id="IPR036505">
    <property type="entry name" value="Amidase/PGRP_sf"/>
</dbReference>
<feature type="region of interest" description="Disordered" evidence="2">
    <location>
        <begin position="481"/>
        <end position="501"/>
    </location>
</feature>
<dbReference type="Proteomes" id="UP001595751">
    <property type="component" value="Unassembled WGS sequence"/>
</dbReference>
<reference evidence="6" key="1">
    <citation type="journal article" date="2019" name="Int. J. Syst. Evol. Microbiol.">
        <title>The Global Catalogue of Microorganisms (GCM) 10K type strain sequencing project: providing services to taxonomists for standard genome sequencing and annotation.</title>
        <authorList>
            <consortium name="The Broad Institute Genomics Platform"/>
            <consortium name="The Broad Institute Genome Sequencing Center for Infectious Disease"/>
            <person name="Wu L."/>
            <person name="Ma J."/>
        </authorList>
    </citation>
    <scope>NUCLEOTIDE SEQUENCE [LARGE SCALE GENOMIC DNA]</scope>
    <source>
        <strain evidence="6">CCUG 53252</strain>
    </source>
</reference>
<dbReference type="SMART" id="SM00644">
    <property type="entry name" value="Ami_2"/>
    <property type="match status" value="1"/>
</dbReference>
<dbReference type="InterPro" id="IPR006311">
    <property type="entry name" value="TAT_signal"/>
</dbReference>
<dbReference type="InterPro" id="IPR013207">
    <property type="entry name" value="LGFP"/>
</dbReference>
<dbReference type="PANTHER" id="PTHR11022">
    <property type="entry name" value="PEPTIDOGLYCAN RECOGNITION PROTEIN"/>
    <property type="match status" value="1"/>
</dbReference>
<dbReference type="Pfam" id="PF01510">
    <property type="entry name" value="Amidase_2"/>
    <property type="match status" value="1"/>
</dbReference>
<evidence type="ECO:0000256" key="2">
    <source>
        <dbReference type="SAM" id="MobiDB-lite"/>
    </source>
</evidence>
<comment type="caution">
    <text evidence="5">The sequence shown here is derived from an EMBL/GenBank/DDBJ whole genome shotgun (WGS) entry which is preliminary data.</text>
</comment>
<keyword evidence="5" id="KW-0378">Hydrolase</keyword>
<protein>
    <submittedName>
        <fullName evidence="5">N-acetylmuramoyl-L-alanine amidase</fullName>
        <ecNumber evidence="5">3.5.1.28</ecNumber>
    </submittedName>
</protein>
<dbReference type="RefSeq" id="WP_290290463.1">
    <property type="nucleotide sequence ID" value="NZ_CP047211.1"/>
</dbReference>
<dbReference type="PROSITE" id="PS51318">
    <property type="entry name" value="TAT"/>
    <property type="match status" value="1"/>
</dbReference>
<sequence length="676" mass="69942">MPTRSRINSTAIGRRPFLAGLAATTAAASTAAIAKSGVVGSGLRLLETPAPGPVDVHMATQALSDAAAVLVDDAALATRGLVEALHPNRGLVKELRHDREFSMFALTWRDAPNVTAFFRAERPDGSWSEWFSADSVGAPGITGEGIQGTDPVYIGRTKAVQVSSFGLNVFGEKPEDIIDVVKRAGAGDFAGLADLLGPVALHDVKGVFIDGGLTPDGVEPVANDSDVTGMPRVITRAGWGADESIRGSGPTYDDKLEAATVHHTAGANNYSQAEAAGIVRGIYKYHTQVLGWGDVGYNALVDKFGNIYEGRYGGLTKNVQGAHAGGFNKGTFGISMMGDYSTAHPTQAMINSVGAMIGWRLRIAGLDPSGKATLVSQGYKSAKYGAGQKANLPTIFAHRDVGDTTCPGNAGYAQMDRIRAIAAQKSTGLGDGIINNEHPDGTTDIRADLPGSSADIGEIIDGLGLPPEAIAAIPGLQAMGDDKNGAGKNGDGKKADDKQADTFSGGRSILAASLGLAGAPGLGNDAESVLGAVGRNADQGPSLADIPVVVQPTTAKDGDDEFAAEWRKVTDEYGDVLGKPVTGVQQGATVPNDSGTADPVRYVKFERGIIVNSIATGTHAIWEEVAEAWAKQGFEIGRLGAPTTTQAPNWGADRADFQGGSITRDGVTRAVNVAYA</sequence>
<feature type="domain" description="N-acetylmuramoyl-L-alanine amidase" evidence="3">
    <location>
        <begin position="244"/>
        <end position="408"/>
    </location>
</feature>
<dbReference type="PANTHER" id="PTHR11022:SF41">
    <property type="entry name" value="PEPTIDOGLYCAN-RECOGNITION PROTEIN LC-RELATED"/>
    <property type="match status" value="1"/>
</dbReference>
<evidence type="ECO:0000259" key="4">
    <source>
        <dbReference type="SMART" id="SM00701"/>
    </source>
</evidence>
<accession>A0ABV7ZU38</accession>
<dbReference type="InterPro" id="IPR002502">
    <property type="entry name" value="Amidase_domain"/>
</dbReference>
<evidence type="ECO:0000313" key="5">
    <source>
        <dbReference type="EMBL" id="MFC3850635.1"/>
    </source>
</evidence>
<dbReference type="Gene3D" id="3.40.80.10">
    <property type="entry name" value="Peptidoglycan recognition protein-like"/>
    <property type="match status" value="1"/>
</dbReference>
<dbReference type="Pfam" id="PF08310">
    <property type="entry name" value="LGFP"/>
    <property type="match status" value="1"/>
</dbReference>
<name>A0ABV7ZU38_9CORY</name>
<dbReference type="EMBL" id="JBHRZN010000003">
    <property type="protein sequence ID" value="MFC3850635.1"/>
    <property type="molecule type" value="Genomic_DNA"/>
</dbReference>
<keyword evidence="6" id="KW-1185">Reference proteome</keyword>
<dbReference type="GO" id="GO:0008745">
    <property type="term" value="F:N-acetylmuramoyl-L-alanine amidase activity"/>
    <property type="evidence" value="ECO:0007669"/>
    <property type="project" value="UniProtKB-EC"/>
</dbReference>
<gene>
    <name evidence="5" type="ORF">ACFORJ_10725</name>
</gene>
<comment type="similarity">
    <text evidence="1">Belongs to the N-acetylmuramoyl-L-alanine amidase 2 family.</text>
</comment>
<dbReference type="InterPro" id="IPR006619">
    <property type="entry name" value="PGRP_domain_met/bac"/>
</dbReference>
<feature type="domain" description="Peptidoglycan recognition protein family" evidence="4">
    <location>
        <begin position="231"/>
        <end position="379"/>
    </location>
</feature>
<evidence type="ECO:0000256" key="1">
    <source>
        <dbReference type="ARBA" id="ARBA00007553"/>
    </source>
</evidence>